<sequence>MAYNSAAQSPNMSSTTTQAPAKPEAVHIANTQVPDWELPLGYAPDKQRRRNLFRRPDFVGLYKKMETKAKESFFGRHRKTACFVVFIAFVALITGLAVGLTAYDRHKHKNDNLPLPTNKDTQTGDLTYYDPGLGACGIASNSGENIVAVSHLVFDAAQTGSNPNANPLCGKKIRASRYFAQAHGQRSVDLTVVDRCVGCAATDIDVTISAFKKLAEEAEGRVNVQWAWLD</sequence>
<dbReference type="InterPro" id="IPR036908">
    <property type="entry name" value="RlpA-like_sf"/>
</dbReference>
<keyword evidence="5" id="KW-1185">Reference proteome</keyword>
<feature type="compositionally biased region" description="Polar residues" evidence="2">
    <location>
        <begin position="1"/>
        <end position="19"/>
    </location>
</feature>
<evidence type="ECO:0000256" key="2">
    <source>
        <dbReference type="SAM" id="MobiDB-lite"/>
    </source>
</evidence>
<keyword evidence="3" id="KW-0472">Membrane</keyword>
<reference evidence="4" key="1">
    <citation type="journal article" date="2020" name="Stud. Mycol.">
        <title>101 Dothideomycetes genomes: a test case for predicting lifestyles and emergence of pathogens.</title>
        <authorList>
            <person name="Haridas S."/>
            <person name="Albert R."/>
            <person name="Binder M."/>
            <person name="Bloem J."/>
            <person name="Labutti K."/>
            <person name="Salamov A."/>
            <person name="Andreopoulos B."/>
            <person name="Baker S."/>
            <person name="Barry K."/>
            <person name="Bills G."/>
            <person name="Bluhm B."/>
            <person name="Cannon C."/>
            <person name="Castanera R."/>
            <person name="Culley D."/>
            <person name="Daum C."/>
            <person name="Ezra D."/>
            <person name="Gonzalez J."/>
            <person name="Henrissat B."/>
            <person name="Kuo A."/>
            <person name="Liang C."/>
            <person name="Lipzen A."/>
            <person name="Lutzoni F."/>
            <person name="Magnuson J."/>
            <person name="Mondo S."/>
            <person name="Nolan M."/>
            <person name="Ohm R."/>
            <person name="Pangilinan J."/>
            <person name="Park H.-J."/>
            <person name="Ramirez L."/>
            <person name="Alfaro M."/>
            <person name="Sun H."/>
            <person name="Tritt A."/>
            <person name="Yoshinaga Y."/>
            <person name="Zwiers L.-H."/>
            <person name="Turgeon B."/>
            <person name="Goodwin S."/>
            <person name="Spatafora J."/>
            <person name="Crous P."/>
            <person name="Grigoriev I."/>
        </authorList>
    </citation>
    <scope>NUCLEOTIDE SEQUENCE</scope>
    <source>
        <strain evidence="4">CBS 113979</strain>
    </source>
</reference>
<evidence type="ECO:0000256" key="1">
    <source>
        <dbReference type="ARBA" id="ARBA00022729"/>
    </source>
</evidence>
<dbReference type="PANTHER" id="PTHR31836">
    <property type="match status" value="1"/>
</dbReference>
<accession>A0A6G1GPQ6</accession>
<feature type="transmembrane region" description="Helical" evidence="3">
    <location>
        <begin position="80"/>
        <end position="103"/>
    </location>
</feature>
<dbReference type="AlphaFoldDB" id="A0A6G1GPQ6"/>
<proteinExistence type="predicted"/>
<evidence type="ECO:0008006" key="6">
    <source>
        <dbReference type="Google" id="ProtNLM"/>
    </source>
</evidence>
<dbReference type="Proteomes" id="UP000800041">
    <property type="component" value="Unassembled WGS sequence"/>
</dbReference>
<evidence type="ECO:0000256" key="3">
    <source>
        <dbReference type="SAM" id="Phobius"/>
    </source>
</evidence>
<gene>
    <name evidence="4" type="ORF">K402DRAFT_397274</name>
</gene>
<dbReference type="CDD" id="cd22191">
    <property type="entry name" value="DPBB_RlpA_EXP_N-like"/>
    <property type="match status" value="1"/>
</dbReference>
<dbReference type="SUPFAM" id="SSF50685">
    <property type="entry name" value="Barwin-like endoglucanases"/>
    <property type="match status" value="1"/>
</dbReference>
<dbReference type="OrthoDB" id="623670at2759"/>
<keyword evidence="1" id="KW-0732">Signal</keyword>
<dbReference type="PANTHER" id="PTHR31836:SF27">
    <property type="entry name" value="RLPA-LIKE PROTEIN DOUBLE-PSI BETA-BARREL DOMAIN-CONTAINING PROTEIN"/>
    <property type="match status" value="1"/>
</dbReference>
<name>A0A6G1GPQ6_9PEZI</name>
<protein>
    <recommendedName>
        <fullName evidence="6">RlpA-like protein double-psi beta-barrel domain-containing protein</fullName>
    </recommendedName>
</protein>
<feature type="region of interest" description="Disordered" evidence="2">
    <location>
        <begin position="1"/>
        <end position="22"/>
    </location>
</feature>
<dbReference type="Gene3D" id="2.40.40.10">
    <property type="entry name" value="RlpA-like domain"/>
    <property type="match status" value="1"/>
</dbReference>
<organism evidence="4 5">
    <name type="scientific">Aulographum hederae CBS 113979</name>
    <dbReference type="NCBI Taxonomy" id="1176131"/>
    <lineage>
        <taxon>Eukaryota</taxon>
        <taxon>Fungi</taxon>
        <taxon>Dikarya</taxon>
        <taxon>Ascomycota</taxon>
        <taxon>Pezizomycotina</taxon>
        <taxon>Dothideomycetes</taxon>
        <taxon>Pleosporomycetidae</taxon>
        <taxon>Aulographales</taxon>
        <taxon>Aulographaceae</taxon>
    </lineage>
</organism>
<keyword evidence="3" id="KW-0812">Transmembrane</keyword>
<keyword evidence="3" id="KW-1133">Transmembrane helix</keyword>
<evidence type="ECO:0000313" key="4">
    <source>
        <dbReference type="EMBL" id="KAF1982747.1"/>
    </source>
</evidence>
<dbReference type="EMBL" id="ML977181">
    <property type="protein sequence ID" value="KAF1982747.1"/>
    <property type="molecule type" value="Genomic_DNA"/>
</dbReference>
<dbReference type="InterPro" id="IPR051477">
    <property type="entry name" value="Expansin_CellWall"/>
</dbReference>
<evidence type="ECO:0000313" key="5">
    <source>
        <dbReference type="Proteomes" id="UP000800041"/>
    </source>
</evidence>